<evidence type="ECO:0000256" key="1">
    <source>
        <dbReference type="ARBA" id="ARBA00004173"/>
    </source>
</evidence>
<keyword evidence="4" id="KW-0689">Ribosomal protein</keyword>
<keyword evidence="9" id="KW-1185">Reference proteome</keyword>
<evidence type="ECO:0000256" key="4">
    <source>
        <dbReference type="ARBA" id="ARBA00022980"/>
    </source>
</evidence>
<evidence type="ECO:0000256" key="2">
    <source>
        <dbReference type="ARBA" id="ARBA00009863"/>
    </source>
</evidence>
<proteinExistence type="inferred from homology"/>
<dbReference type="GO" id="GO:0005763">
    <property type="term" value="C:mitochondrial small ribosomal subunit"/>
    <property type="evidence" value="ECO:0007669"/>
    <property type="project" value="TreeGrafter"/>
</dbReference>
<dbReference type="Proteomes" id="UP001344447">
    <property type="component" value="Unassembled WGS sequence"/>
</dbReference>
<evidence type="ECO:0000256" key="6">
    <source>
        <dbReference type="ARBA" id="ARBA00023274"/>
    </source>
</evidence>
<protein>
    <recommendedName>
        <fullName evidence="7">Small ribosomal subunit protein mS29</fullName>
    </recommendedName>
</protein>
<evidence type="ECO:0000256" key="3">
    <source>
        <dbReference type="ARBA" id="ARBA00022946"/>
    </source>
</evidence>
<comment type="subcellular location">
    <subcellularLocation>
        <location evidence="1">Mitochondrion</location>
    </subcellularLocation>
</comment>
<accession>A0AAN7YYQ7</accession>
<dbReference type="AlphaFoldDB" id="A0AAN7YYQ7"/>
<reference evidence="8 9" key="1">
    <citation type="submission" date="2023-11" db="EMBL/GenBank/DDBJ databases">
        <title>Dfirmibasis_genome.</title>
        <authorList>
            <person name="Edelbroek B."/>
            <person name="Kjellin J."/>
            <person name="Jerlstrom-Hultqvist J."/>
            <person name="Soderbom F."/>
        </authorList>
    </citation>
    <scope>NUCLEOTIDE SEQUENCE [LARGE SCALE GENOMIC DNA]</scope>
    <source>
        <strain evidence="8 9">TNS-C-14</strain>
    </source>
</reference>
<evidence type="ECO:0000313" key="9">
    <source>
        <dbReference type="Proteomes" id="UP001344447"/>
    </source>
</evidence>
<sequence>MSFIRGVCKLSKNIRYTGSTHSILNKSGVVGTTTTTISTSKFNKTTINNNNKITYRNYGTENTTTATIGKETEEIKTAEIPYQFLSLTTEQWELALGKELSKNTQDFFDLVKKGRTTLLRKPAFQTIQWLSRMKDQSFYKESPKDYCLVLDGVGGAGKSVALAQAAFWAQQQNWLVVYIPNAHSFINNGSLSHFDINPLLFAQNSLTFNFIKQFVEINHAKLKQIKLKTKFKINLTGWESSTDKTLYDLLSSAKFDTASDIFYHFKRELNAVHEFPVLVAIDSYNYFHRPSEYGDMYDPSSNLGSLPTERLLAASLFKDILSHQISNGVVVASTTDVVPKREMYKVIPEENILNVPTFSIYELKLLINFLVESEYLEKSPSQESIEYFWQLASGNPRELWKLLRILH</sequence>
<dbReference type="Pfam" id="PF10236">
    <property type="entry name" value="DAP3"/>
    <property type="match status" value="1"/>
</dbReference>
<dbReference type="EMBL" id="JAVFKY010000001">
    <property type="protein sequence ID" value="KAK5584431.1"/>
    <property type="molecule type" value="Genomic_DNA"/>
</dbReference>
<gene>
    <name evidence="8" type="ORF">RB653_006042</name>
</gene>
<keyword evidence="6" id="KW-0687">Ribonucleoprotein</keyword>
<keyword evidence="5" id="KW-0496">Mitochondrion</keyword>
<dbReference type="SUPFAM" id="SSF52540">
    <property type="entry name" value="P-loop containing nucleoside triphosphate hydrolases"/>
    <property type="match status" value="1"/>
</dbReference>
<evidence type="ECO:0000256" key="5">
    <source>
        <dbReference type="ARBA" id="ARBA00023128"/>
    </source>
</evidence>
<evidence type="ECO:0000313" key="8">
    <source>
        <dbReference type="EMBL" id="KAK5584431.1"/>
    </source>
</evidence>
<comment type="similarity">
    <text evidence="2">Belongs to the mitochondrion-specific ribosomal protein mS29 family.</text>
</comment>
<dbReference type="InterPro" id="IPR019368">
    <property type="entry name" value="Ribosomal_mS29"/>
</dbReference>
<name>A0AAN7YYQ7_9MYCE</name>
<organism evidence="8 9">
    <name type="scientific">Dictyostelium firmibasis</name>
    <dbReference type="NCBI Taxonomy" id="79012"/>
    <lineage>
        <taxon>Eukaryota</taxon>
        <taxon>Amoebozoa</taxon>
        <taxon>Evosea</taxon>
        <taxon>Eumycetozoa</taxon>
        <taxon>Dictyostelia</taxon>
        <taxon>Dictyosteliales</taxon>
        <taxon>Dictyosteliaceae</taxon>
        <taxon>Dictyostelium</taxon>
    </lineage>
</organism>
<evidence type="ECO:0000256" key="7">
    <source>
        <dbReference type="ARBA" id="ARBA00035140"/>
    </source>
</evidence>
<dbReference type="GO" id="GO:0003735">
    <property type="term" value="F:structural constituent of ribosome"/>
    <property type="evidence" value="ECO:0007669"/>
    <property type="project" value="TreeGrafter"/>
</dbReference>
<dbReference type="PANTHER" id="PTHR12810">
    <property type="entry name" value="MITOCHONDRIAL 28S RIBOSOMAL PROTEIN S29"/>
    <property type="match status" value="1"/>
</dbReference>
<keyword evidence="3" id="KW-0809">Transit peptide</keyword>
<dbReference type="PANTHER" id="PTHR12810:SF0">
    <property type="entry name" value="SMALL RIBOSOMAL SUBUNIT PROTEIN MS29"/>
    <property type="match status" value="1"/>
</dbReference>
<comment type="caution">
    <text evidence="8">The sequence shown here is derived from an EMBL/GenBank/DDBJ whole genome shotgun (WGS) entry which is preliminary data.</text>
</comment>
<dbReference type="InterPro" id="IPR027417">
    <property type="entry name" value="P-loop_NTPase"/>
</dbReference>